<protein>
    <submittedName>
        <fullName evidence="1">Uncharacterized protein</fullName>
    </submittedName>
</protein>
<reference evidence="1 2" key="3">
    <citation type="journal article" date="2022" name="Microbiol. Spectr.">
        <title>Folding features and dynamics of 3D genome architecture in plant fungal pathogens.</title>
        <authorList>
            <person name="Xia C."/>
        </authorList>
    </citation>
    <scope>NUCLEOTIDE SEQUENCE [LARGE SCALE GENOMIC DNA]</scope>
    <source>
        <strain evidence="1 2">93-210</strain>
    </source>
</reference>
<evidence type="ECO:0000313" key="1">
    <source>
        <dbReference type="EMBL" id="KAI7944092.1"/>
    </source>
</evidence>
<proteinExistence type="predicted"/>
<sequence length="1119" mass="122785">MSGFYTGQENHRPRRDALVLRKTLLLLAMGSISLNLIIIFIASLNCVRARDYPHQMSRRHLPSDTHQSRYSTTTQPSQYRKRQLEPTSPNQFHRAQRDPVQLPRASTSTRSIIGGNSSLRPFDSAADHHSRQSLKPSKRTITVTSPGWDPIGDDDALYIQSDDTHLRDLAAGSQKSTSNTRLSRLDQTVLQARKRKRTASQQSSFDQNQPTSRPSSTSQTSRPPLKHDAEGCSNCRTKRSTCWYKKNKAILLSDGTEAWGEEKLCNPCSIHWNKNGYHRNVRPKPPKQIAKPRQAIPPPRSPSPRPRRSCPSDFPAGLSSPTASIRKANSSLARHTRRSRSPSQLTLAAEREARIVKRSVAKAHAKSNALRQRKETTSKFGYISEEEDELYDNPPVSPPLPPPRPSKHTSRRVSRTITQQIDSTTISAETLFARGTLPGPSNAFSSYHPSQQTNHTETVYQEKQTSGSFSNQYPSSDPFSYFEPPHQNICISPPRTPPPNSHISTSKNVTQTQNSPGQLFDFGNILSPSFLNGSPNSLLRRLNSQKHLNDSSTDQSNLSASYLGVSDKVFSPSRFLASPSKSNPLPPVAEPSKKAAEISPPNTHLIGSAGLLDAHLNSGSSGHSQKNFIFSPSRSGPKSKENEPQTTGITGPKSQKGKFSTAASGSIIPDQTIGPCKVRRHKRISAEGSYRDPIPPFPTSRSMSDIHIEVPYALSRTASGSSSKKTQPPPSSGGHPIKPLNQTMARTIWCRRLETAGASSEDSQLEELFGKKLRGQPPLESRYSEDGQGHSKSTPMERGMVDETGLSSAVFRGLNPSFSASERARSARLGSGLGYSDGQMMLSASSPPVLPPPSDCSEGITPHSGEAPSDEPDKEPDEKDGRLSRTTSGDPCLMSRRNTGEGAGGYPDYGFPINSLDQSGPLADITSSLNRHLRPPQQPSTSSTQGRLPRPNHPSDQLDALSPEILAALSEAMKAGLSPDELADALRALDGPPPMPSVVAPVAPAIPFLSEPRPIPQNRQEVILDPALERDFPTTSTFSFNTNDFIHSHHQQHNFNNNQQLRLDDQIIDNPFSLDNLNFIFNNNDTIDHLNQQTNEVDYLLPFQDIDGFLNLTTTTSNN</sequence>
<keyword evidence="2" id="KW-1185">Reference proteome</keyword>
<name>A0ACC0E324_9BASI</name>
<reference evidence="2" key="2">
    <citation type="journal article" date="2018" name="Mol. Plant Microbe Interact.">
        <title>Genome sequence resources for the wheat stripe rust pathogen (Puccinia striiformis f. sp. tritici) and the barley stripe rust pathogen (Puccinia striiformis f. sp. hordei).</title>
        <authorList>
            <person name="Xia C."/>
            <person name="Wang M."/>
            <person name="Yin C."/>
            <person name="Cornejo O.E."/>
            <person name="Hulbert S.H."/>
            <person name="Chen X."/>
        </authorList>
    </citation>
    <scope>NUCLEOTIDE SEQUENCE [LARGE SCALE GENOMIC DNA]</scope>
    <source>
        <strain evidence="2">93-210</strain>
    </source>
</reference>
<dbReference type="EMBL" id="CM045875">
    <property type="protein sequence ID" value="KAI7944092.1"/>
    <property type="molecule type" value="Genomic_DNA"/>
</dbReference>
<organism evidence="1 2">
    <name type="scientific">Puccinia striiformis f. sp. tritici</name>
    <dbReference type="NCBI Taxonomy" id="168172"/>
    <lineage>
        <taxon>Eukaryota</taxon>
        <taxon>Fungi</taxon>
        <taxon>Dikarya</taxon>
        <taxon>Basidiomycota</taxon>
        <taxon>Pucciniomycotina</taxon>
        <taxon>Pucciniomycetes</taxon>
        <taxon>Pucciniales</taxon>
        <taxon>Pucciniaceae</taxon>
        <taxon>Puccinia</taxon>
    </lineage>
</organism>
<gene>
    <name evidence="1" type="ORF">MJO28_011620</name>
</gene>
<evidence type="ECO:0000313" key="2">
    <source>
        <dbReference type="Proteomes" id="UP001060170"/>
    </source>
</evidence>
<reference evidence="2" key="1">
    <citation type="journal article" date="2018" name="BMC Genomics">
        <title>Genomic insights into host adaptation between the wheat stripe rust pathogen (Puccinia striiformis f. sp. tritici) and the barley stripe rust pathogen (Puccinia striiformis f. sp. hordei).</title>
        <authorList>
            <person name="Xia C."/>
            <person name="Wang M."/>
            <person name="Yin C."/>
            <person name="Cornejo O.E."/>
            <person name="Hulbert S.H."/>
            <person name="Chen X."/>
        </authorList>
    </citation>
    <scope>NUCLEOTIDE SEQUENCE [LARGE SCALE GENOMIC DNA]</scope>
    <source>
        <strain evidence="2">93-210</strain>
    </source>
</reference>
<dbReference type="Proteomes" id="UP001060170">
    <property type="component" value="Chromosome 11"/>
</dbReference>
<comment type="caution">
    <text evidence="1">The sequence shown here is derived from an EMBL/GenBank/DDBJ whole genome shotgun (WGS) entry which is preliminary data.</text>
</comment>
<accession>A0ACC0E324</accession>